<dbReference type="InterPro" id="IPR006447">
    <property type="entry name" value="Myb_dom_plants"/>
</dbReference>
<dbReference type="InterPro" id="IPR044841">
    <property type="entry name" value="LUX/BOA-like"/>
</dbReference>
<dbReference type="SUPFAM" id="SSF46689">
    <property type="entry name" value="Homeodomain-like"/>
    <property type="match status" value="1"/>
</dbReference>
<evidence type="ECO:0000313" key="5">
    <source>
        <dbReference type="EMBL" id="KAG5611286.1"/>
    </source>
</evidence>
<dbReference type="GO" id="GO:0005634">
    <property type="term" value="C:nucleus"/>
    <property type="evidence" value="ECO:0007669"/>
    <property type="project" value="TreeGrafter"/>
</dbReference>
<protein>
    <recommendedName>
        <fullName evidence="7">Transcription factor</fullName>
    </recommendedName>
</protein>
<dbReference type="GO" id="GO:0003700">
    <property type="term" value="F:DNA-binding transcription factor activity"/>
    <property type="evidence" value="ECO:0007669"/>
    <property type="project" value="InterPro"/>
</dbReference>
<feature type="region of interest" description="Disordered" evidence="4">
    <location>
        <begin position="1"/>
        <end position="65"/>
    </location>
</feature>
<accession>A0A9J5ZJG6</accession>
<dbReference type="Proteomes" id="UP000824120">
    <property type="component" value="Chromosome 4"/>
</dbReference>
<dbReference type="PANTHER" id="PTHR31442">
    <property type="entry name" value="HOMEODOMAIN-LIKE SUPERFAMILY PROTEIN-RELATED"/>
    <property type="match status" value="1"/>
</dbReference>
<reference evidence="5 6" key="1">
    <citation type="submission" date="2020-09" db="EMBL/GenBank/DDBJ databases">
        <title>De no assembly of potato wild relative species, Solanum commersonii.</title>
        <authorList>
            <person name="Cho K."/>
        </authorList>
    </citation>
    <scope>NUCLEOTIDE SEQUENCE [LARGE SCALE GENOMIC DNA]</scope>
    <source>
        <strain evidence="5">LZ3.2</strain>
        <tissue evidence="5">Leaf</tissue>
    </source>
</reference>
<sequence>MNVVDIRNNNIIGDNGEPGKRQNVSNTTEQRNNSDEAGYDVGSNGKYKLTKKRDRKNMNEIDEREHQSSDINMAVRRKACTVWNDDLHANFMKVVHQIGKERCRPKKILEQMNVLDITRAQKRKNLLVAHQTRDAQIILSKEVAFKNLGQCLSCFQANVTNMQRDSNRTQIVPEFPFPTLETNNTFFEGESSIQQLYRPQHQAQPHYPTIGNPFNNSSLWTKTYFDGELQQQHGPLREVLGSQGLHISNIESTNSRPNLMFNRGYHNMNHNVSHGASYSGSKKMSNTNVGNAITNDNNLNTNADNVTTFLGNRLIHDIHVGNTFTNEFSAIDTNFQQYISKSNKPNSSNIVVATNDHCEIEESDSNEKQHYDAYFDFNNIDYLSQNLEPPSTDPSSE</sequence>
<evidence type="ECO:0000313" key="6">
    <source>
        <dbReference type="Proteomes" id="UP000824120"/>
    </source>
</evidence>
<feature type="compositionally biased region" description="Polar residues" evidence="4">
    <location>
        <begin position="22"/>
        <end position="31"/>
    </location>
</feature>
<feature type="compositionally biased region" description="Basic and acidic residues" evidence="4">
    <location>
        <begin position="56"/>
        <end position="65"/>
    </location>
</feature>
<evidence type="ECO:0000256" key="1">
    <source>
        <dbReference type="ARBA" id="ARBA00023015"/>
    </source>
</evidence>
<gene>
    <name evidence="5" type="ORF">H5410_022567</name>
</gene>
<keyword evidence="2" id="KW-0804">Transcription</keyword>
<organism evidence="5 6">
    <name type="scientific">Solanum commersonii</name>
    <name type="common">Commerson's wild potato</name>
    <name type="synonym">Commerson's nightshade</name>
    <dbReference type="NCBI Taxonomy" id="4109"/>
    <lineage>
        <taxon>Eukaryota</taxon>
        <taxon>Viridiplantae</taxon>
        <taxon>Streptophyta</taxon>
        <taxon>Embryophyta</taxon>
        <taxon>Tracheophyta</taxon>
        <taxon>Spermatophyta</taxon>
        <taxon>Magnoliopsida</taxon>
        <taxon>eudicotyledons</taxon>
        <taxon>Gunneridae</taxon>
        <taxon>Pentapetalae</taxon>
        <taxon>asterids</taxon>
        <taxon>lamiids</taxon>
        <taxon>Solanales</taxon>
        <taxon>Solanaceae</taxon>
        <taxon>Solanoideae</taxon>
        <taxon>Solaneae</taxon>
        <taxon>Solanum</taxon>
    </lineage>
</organism>
<dbReference type="EMBL" id="JACXVP010000004">
    <property type="protein sequence ID" value="KAG5611286.1"/>
    <property type="molecule type" value="Genomic_DNA"/>
</dbReference>
<dbReference type="InterPro" id="IPR009057">
    <property type="entry name" value="Homeodomain-like_sf"/>
</dbReference>
<dbReference type="GO" id="GO:0003677">
    <property type="term" value="F:DNA binding"/>
    <property type="evidence" value="ECO:0007669"/>
    <property type="project" value="InterPro"/>
</dbReference>
<dbReference type="Gene3D" id="1.10.10.60">
    <property type="entry name" value="Homeodomain-like"/>
    <property type="match status" value="1"/>
</dbReference>
<proteinExistence type="predicted"/>
<dbReference type="PANTHER" id="PTHR31442:SF38">
    <property type="entry name" value="TRANSCRIPTION FACTOR"/>
    <property type="match status" value="1"/>
</dbReference>
<keyword evidence="3" id="KW-0539">Nucleus</keyword>
<evidence type="ECO:0000256" key="3">
    <source>
        <dbReference type="ARBA" id="ARBA00023242"/>
    </source>
</evidence>
<evidence type="ECO:0000256" key="4">
    <source>
        <dbReference type="SAM" id="MobiDB-lite"/>
    </source>
</evidence>
<dbReference type="NCBIfam" id="TIGR01557">
    <property type="entry name" value="myb_SHAQKYF"/>
    <property type="match status" value="1"/>
</dbReference>
<feature type="compositionally biased region" description="Low complexity" evidence="4">
    <location>
        <begin position="1"/>
        <end position="15"/>
    </location>
</feature>
<comment type="caution">
    <text evidence="5">The sequence shown here is derived from an EMBL/GenBank/DDBJ whole genome shotgun (WGS) entry which is preliminary data.</text>
</comment>
<evidence type="ECO:0008006" key="7">
    <source>
        <dbReference type="Google" id="ProtNLM"/>
    </source>
</evidence>
<evidence type="ECO:0000256" key="2">
    <source>
        <dbReference type="ARBA" id="ARBA00023163"/>
    </source>
</evidence>
<dbReference type="OrthoDB" id="1304696at2759"/>
<name>A0A9J5ZJG6_SOLCO</name>
<dbReference type="AlphaFoldDB" id="A0A9J5ZJG6"/>
<keyword evidence="1" id="KW-0805">Transcription regulation</keyword>
<keyword evidence="6" id="KW-1185">Reference proteome</keyword>